<accession>T1HDL9</accession>
<organism evidence="2 3">
    <name type="scientific">Rhodnius prolixus</name>
    <name type="common">Triatomid bug</name>
    <dbReference type="NCBI Taxonomy" id="13249"/>
    <lineage>
        <taxon>Eukaryota</taxon>
        <taxon>Metazoa</taxon>
        <taxon>Ecdysozoa</taxon>
        <taxon>Arthropoda</taxon>
        <taxon>Hexapoda</taxon>
        <taxon>Insecta</taxon>
        <taxon>Pterygota</taxon>
        <taxon>Neoptera</taxon>
        <taxon>Paraneoptera</taxon>
        <taxon>Hemiptera</taxon>
        <taxon>Heteroptera</taxon>
        <taxon>Panheteroptera</taxon>
        <taxon>Cimicomorpha</taxon>
        <taxon>Reduviidae</taxon>
        <taxon>Triatominae</taxon>
        <taxon>Rhodnius</taxon>
    </lineage>
</organism>
<dbReference type="VEuPathDB" id="VectorBase:RPRC002140"/>
<keyword evidence="3" id="KW-1185">Reference proteome</keyword>
<proteinExistence type="predicted"/>
<name>T1HDL9_RHOPR</name>
<protein>
    <submittedName>
        <fullName evidence="2">Uncharacterized protein</fullName>
    </submittedName>
</protein>
<evidence type="ECO:0000313" key="3">
    <source>
        <dbReference type="Proteomes" id="UP000015103"/>
    </source>
</evidence>
<dbReference type="EnsemblMetazoa" id="RPRC002140-RA">
    <property type="protein sequence ID" value="RPRC002140-PA"/>
    <property type="gene ID" value="RPRC002140"/>
</dbReference>
<dbReference type="Proteomes" id="UP000015103">
    <property type="component" value="Unassembled WGS sequence"/>
</dbReference>
<dbReference type="EMBL" id="ACPB03007118">
    <property type="status" value="NOT_ANNOTATED_CDS"/>
    <property type="molecule type" value="Genomic_DNA"/>
</dbReference>
<sequence length="213" mass="23424">MPPTRWEASQRPLFVKTVWIAGARHAILSQDDPARRCPTIGNPARRSNRRACSAPAVKSSSTRARNLTAQSTIEACLSNRSLETPAEESPRPNQFTERVYQWLEAAGKVRPPTPFEGALWESPRGELLDLNGGPLRLATKNVELNVSCASFGTCKRTPTNSADTRSPSPGLVQTFSPPKQITARPSTTGTRPQLHIFMPLVQAMQRPSIDTRL</sequence>
<feature type="compositionally biased region" description="Polar residues" evidence="1">
    <location>
        <begin position="155"/>
        <end position="191"/>
    </location>
</feature>
<feature type="region of interest" description="Disordered" evidence="1">
    <location>
        <begin position="155"/>
        <end position="192"/>
    </location>
</feature>
<feature type="region of interest" description="Disordered" evidence="1">
    <location>
        <begin position="34"/>
        <end position="64"/>
    </location>
</feature>
<dbReference type="InParanoid" id="T1HDL9"/>
<dbReference type="HOGENOM" id="CLU_1295791_0_0_1"/>
<reference evidence="2" key="1">
    <citation type="submission" date="2015-05" db="UniProtKB">
        <authorList>
            <consortium name="EnsemblMetazoa"/>
        </authorList>
    </citation>
    <scope>IDENTIFICATION</scope>
</reference>
<evidence type="ECO:0000256" key="1">
    <source>
        <dbReference type="SAM" id="MobiDB-lite"/>
    </source>
</evidence>
<evidence type="ECO:0000313" key="2">
    <source>
        <dbReference type="EnsemblMetazoa" id="RPRC002140-PA"/>
    </source>
</evidence>
<dbReference type="AlphaFoldDB" id="T1HDL9"/>